<dbReference type="PANTHER" id="PTHR38926">
    <property type="entry name" value="F-BOX DOMAIN CONTAINING PROTEIN, EXPRESSED"/>
    <property type="match status" value="1"/>
</dbReference>
<organism evidence="2 3">
    <name type="scientific">Coprinellus micaceus</name>
    <name type="common">Glistening ink-cap mushroom</name>
    <name type="synonym">Coprinus micaceus</name>
    <dbReference type="NCBI Taxonomy" id="71717"/>
    <lineage>
        <taxon>Eukaryota</taxon>
        <taxon>Fungi</taxon>
        <taxon>Dikarya</taxon>
        <taxon>Basidiomycota</taxon>
        <taxon>Agaricomycotina</taxon>
        <taxon>Agaricomycetes</taxon>
        <taxon>Agaricomycetidae</taxon>
        <taxon>Agaricales</taxon>
        <taxon>Agaricineae</taxon>
        <taxon>Psathyrellaceae</taxon>
        <taxon>Coprinellus</taxon>
    </lineage>
</organism>
<sequence>MEDPWPFAQHLDTNYVPTSQELDELKALVAERELVIDGIDAEMVELERKRTVNAQYAQRLRALSTPVRRLPDDILLSIFFELLALAKPWPAPHPSVAASHVCRRWRRLALGTPLLWMRIEIRLTSTSLWDKVYGVKDSLDIRDYVEPYLSLCLRSLRSLEERVRMFKQRSSGCPLQLQAVVHDNARLRSRSFVDPWSEMFEPLAKLISDPTTRWVNVSLDLAVSPQSSLALHFLRMPIASSGLGMQNATIRLQAWSTIPEARWKAVLPEGKLDLRLAQLQSFSIRMAYADMSHIQTSWDSLTTLTFGSPSPSSTFLPLEALLILRLTPNLIHCTIHLSFATSHASPPLDSLTLGHLESLAIIGDVPPRAFAEALNIPALRSLRTDRATGVVEDANAGSVCLWVERYGTRLKEFSVASSSLTNPAIASALKNLPNIEALNLSFDPHASSSPYISSLTNSRLSISTNEAEVLTPLIPDNATGCLCPRLHTLDLELWDGRVDKTMNAIADLVERRRSADRPSSIARLDTLDIGFRFPPGRNVLLDLEHKGVDADGVSIRRRLR</sequence>
<protein>
    <recommendedName>
        <fullName evidence="1">F-box domain-containing protein</fullName>
    </recommendedName>
</protein>
<dbReference type="InterPro" id="IPR001810">
    <property type="entry name" value="F-box_dom"/>
</dbReference>
<proteinExistence type="predicted"/>
<gene>
    <name evidence="2" type="ORF">FA13DRAFT_1787307</name>
</gene>
<dbReference type="InterPro" id="IPR036047">
    <property type="entry name" value="F-box-like_dom_sf"/>
</dbReference>
<evidence type="ECO:0000259" key="1">
    <source>
        <dbReference type="Pfam" id="PF12937"/>
    </source>
</evidence>
<dbReference type="STRING" id="71717.A0A4Y7TS80"/>
<dbReference type="AlphaFoldDB" id="A0A4Y7TS80"/>
<dbReference type="Gene3D" id="1.20.1280.50">
    <property type="match status" value="1"/>
</dbReference>
<keyword evidence="3" id="KW-1185">Reference proteome</keyword>
<evidence type="ECO:0000313" key="3">
    <source>
        <dbReference type="Proteomes" id="UP000298030"/>
    </source>
</evidence>
<evidence type="ECO:0000313" key="2">
    <source>
        <dbReference type="EMBL" id="TEB37043.1"/>
    </source>
</evidence>
<accession>A0A4Y7TS80</accession>
<dbReference type="Pfam" id="PF12937">
    <property type="entry name" value="F-box-like"/>
    <property type="match status" value="1"/>
</dbReference>
<dbReference type="InterPro" id="IPR032675">
    <property type="entry name" value="LRR_dom_sf"/>
</dbReference>
<dbReference type="PANTHER" id="PTHR38926:SF64">
    <property type="entry name" value="F-BOX DOMAIN-CONTAINING PROTEIN"/>
    <property type="match status" value="1"/>
</dbReference>
<comment type="caution">
    <text evidence="2">The sequence shown here is derived from an EMBL/GenBank/DDBJ whole genome shotgun (WGS) entry which is preliminary data.</text>
</comment>
<name>A0A4Y7TS80_COPMI</name>
<feature type="domain" description="F-box" evidence="1">
    <location>
        <begin position="68"/>
        <end position="121"/>
    </location>
</feature>
<dbReference type="OrthoDB" id="3027018at2759"/>
<dbReference type="SUPFAM" id="SSF81383">
    <property type="entry name" value="F-box domain"/>
    <property type="match status" value="1"/>
</dbReference>
<dbReference type="Gene3D" id="3.80.10.10">
    <property type="entry name" value="Ribonuclease Inhibitor"/>
    <property type="match status" value="1"/>
</dbReference>
<reference evidence="2 3" key="1">
    <citation type="journal article" date="2019" name="Nat. Ecol. Evol.">
        <title>Megaphylogeny resolves global patterns of mushroom evolution.</title>
        <authorList>
            <person name="Varga T."/>
            <person name="Krizsan K."/>
            <person name="Foldi C."/>
            <person name="Dima B."/>
            <person name="Sanchez-Garcia M."/>
            <person name="Sanchez-Ramirez S."/>
            <person name="Szollosi G.J."/>
            <person name="Szarkandi J.G."/>
            <person name="Papp V."/>
            <person name="Albert L."/>
            <person name="Andreopoulos W."/>
            <person name="Angelini C."/>
            <person name="Antonin V."/>
            <person name="Barry K.W."/>
            <person name="Bougher N.L."/>
            <person name="Buchanan P."/>
            <person name="Buyck B."/>
            <person name="Bense V."/>
            <person name="Catcheside P."/>
            <person name="Chovatia M."/>
            <person name="Cooper J."/>
            <person name="Damon W."/>
            <person name="Desjardin D."/>
            <person name="Finy P."/>
            <person name="Geml J."/>
            <person name="Haridas S."/>
            <person name="Hughes K."/>
            <person name="Justo A."/>
            <person name="Karasinski D."/>
            <person name="Kautmanova I."/>
            <person name="Kiss B."/>
            <person name="Kocsube S."/>
            <person name="Kotiranta H."/>
            <person name="LaButti K.M."/>
            <person name="Lechner B.E."/>
            <person name="Liimatainen K."/>
            <person name="Lipzen A."/>
            <person name="Lukacs Z."/>
            <person name="Mihaltcheva S."/>
            <person name="Morgado L.N."/>
            <person name="Niskanen T."/>
            <person name="Noordeloos M.E."/>
            <person name="Ohm R.A."/>
            <person name="Ortiz-Santana B."/>
            <person name="Ovrebo C."/>
            <person name="Racz N."/>
            <person name="Riley R."/>
            <person name="Savchenko A."/>
            <person name="Shiryaev A."/>
            <person name="Soop K."/>
            <person name="Spirin V."/>
            <person name="Szebenyi C."/>
            <person name="Tomsovsky M."/>
            <person name="Tulloss R.E."/>
            <person name="Uehling J."/>
            <person name="Grigoriev I.V."/>
            <person name="Vagvolgyi C."/>
            <person name="Papp T."/>
            <person name="Martin F.M."/>
            <person name="Miettinen O."/>
            <person name="Hibbett D.S."/>
            <person name="Nagy L.G."/>
        </authorList>
    </citation>
    <scope>NUCLEOTIDE SEQUENCE [LARGE SCALE GENOMIC DNA]</scope>
    <source>
        <strain evidence="2 3">FP101781</strain>
    </source>
</reference>
<dbReference type="EMBL" id="QPFP01000005">
    <property type="protein sequence ID" value="TEB37043.1"/>
    <property type="molecule type" value="Genomic_DNA"/>
</dbReference>
<dbReference type="Proteomes" id="UP000298030">
    <property type="component" value="Unassembled WGS sequence"/>
</dbReference>
<dbReference type="SUPFAM" id="SSF52047">
    <property type="entry name" value="RNI-like"/>
    <property type="match status" value="1"/>
</dbReference>